<protein>
    <submittedName>
        <fullName evidence="1">Uncharacterized protein</fullName>
    </submittedName>
</protein>
<evidence type="ECO:0000313" key="1">
    <source>
        <dbReference type="EMBL" id="EOA05243.1"/>
    </source>
</evidence>
<gene>
    <name evidence="1" type="ORF">HFRIS_008876</name>
</gene>
<proteinExistence type="predicted"/>
<organism evidence="1 2">
    <name type="scientific">Herbaspirillum frisingense GSF30</name>
    <dbReference type="NCBI Taxonomy" id="864073"/>
    <lineage>
        <taxon>Bacteria</taxon>
        <taxon>Pseudomonadati</taxon>
        <taxon>Pseudomonadota</taxon>
        <taxon>Betaproteobacteria</taxon>
        <taxon>Burkholderiales</taxon>
        <taxon>Oxalobacteraceae</taxon>
        <taxon>Herbaspirillum</taxon>
    </lineage>
</organism>
<accession>A0AAI9N475</accession>
<comment type="caution">
    <text evidence="1">The sequence shown here is derived from an EMBL/GenBank/DDBJ whole genome shotgun (WGS) entry which is preliminary data.</text>
</comment>
<dbReference type="Proteomes" id="UP000006772">
    <property type="component" value="Unassembled WGS sequence"/>
</dbReference>
<dbReference type="AlphaFoldDB" id="A0AAI9N475"/>
<dbReference type="EMBL" id="AEEC02000009">
    <property type="protein sequence ID" value="EOA05243.1"/>
    <property type="molecule type" value="Genomic_DNA"/>
</dbReference>
<sequence length="211" mass="24164">MRPHLIYLVGYLKYRGIKSFDVIYSEPVQYRKKDDTKFSKGPVTHVRPIAGFEGQHTSDNSNDLLLLGIGYDHELIREVANYKDYANVVTMWGFPSLRADMYQESVLRASKAVEAVFSPNWESNRYFAIANDPFATALALQKAVAIHHAQKKITNLYLSPLATKPQALGFALYYAYEWWGREASIIFPFADSYDQETSTGISKIWKYTIEL</sequence>
<evidence type="ECO:0000313" key="2">
    <source>
        <dbReference type="Proteomes" id="UP000006772"/>
    </source>
</evidence>
<reference evidence="1 2" key="1">
    <citation type="journal article" date="2013" name="Front. Microbiol.">
        <title>The genome of the endophytic bacterium H. frisingense GSF30(T) identifies diverse strategies in the Herbaspirillum genus to interact with plants.</title>
        <authorList>
            <person name="Straub D."/>
            <person name="Rothballer M."/>
            <person name="Hartmann A."/>
            <person name="Ludewig U."/>
        </authorList>
    </citation>
    <scope>NUCLEOTIDE SEQUENCE [LARGE SCALE GENOMIC DNA]</scope>
    <source>
        <strain evidence="1 2">GSF30</strain>
    </source>
</reference>
<name>A0AAI9N475_9BURK</name>